<proteinExistence type="predicted"/>
<gene>
    <name evidence="1" type="ORF">ACFQT0_12235</name>
</gene>
<evidence type="ECO:0000313" key="1">
    <source>
        <dbReference type="EMBL" id="MFC7668068.1"/>
    </source>
</evidence>
<dbReference type="EMBL" id="JBHTEK010000001">
    <property type="protein sequence ID" value="MFC7668068.1"/>
    <property type="molecule type" value="Genomic_DNA"/>
</dbReference>
<evidence type="ECO:0000313" key="2">
    <source>
        <dbReference type="Proteomes" id="UP001596513"/>
    </source>
</evidence>
<dbReference type="Proteomes" id="UP001596513">
    <property type="component" value="Unassembled WGS sequence"/>
</dbReference>
<sequence length="117" mass="12128">MKNPQSQGRQGNSQLDLTLNALESGLTNAADLAGADISGWIRTLRGSPQFADISAELQTLHDALEDGGTRDPSALASSLSTLGEQTTRAAAKATPDAQDKLRQLGQALSSAAVQLRG</sequence>
<organism evidence="1 2">
    <name type="scientific">Hymenobacter humi</name>
    <dbReference type="NCBI Taxonomy" id="1411620"/>
    <lineage>
        <taxon>Bacteria</taxon>
        <taxon>Pseudomonadati</taxon>
        <taxon>Bacteroidota</taxon>
        <taxon>Cytophagia</taxon>
        <taxon>Cytophagales</taxon>
        <taxon>Hymenobacteraceae</taxon>
        <taxon>Hymenobacter</taxon>
    </lineage>
</organism>
<keyword evidence="2" id="KW-1185">Reference proteome</keyword>
<accession>A0ABW2U3N2</accession>
<name>A0ABW2U3N2_9BACT</name>
<dbReference type="RefSeq" id="WP_380203090.1">
    <property type="nucleotide sequence ID" value="NZ_JBHTEK010000001.1"/>
</dbReference>
<comment type="caution">
    <text evidence="1">The sequence shown here is derived from an EMBL/GenBank/DDBJ whole genome shotgun (WGS) entry which is preliminary data.</text>
</comment>
<protein>
    <submittedName>
        <fullName evidence="1">Uncharacterized protein</fullName>
    </submittedName>
</protein>
<reference evidence="2" key="1">
    <citation type="journal article" date="2019" name="Int. J. Syst. Evol. Microbiol.">
        <title>The Global Catalogue of Microorganisms (GCM) 10K type strain sequencing project: providing services to taxonomists for standard genome sequencing and annotation.</title>
        <authorList>
            <consortium name="The Broad Institute Genomics Platform"/>
            <consortium name="The Broad Institute Genome Sequencing Center for Infectious Disease"/>
            <person name="Wu L."/>
            <person name="Ma J."/>
        </authorList>
    </citation>
    <scope>NUCLEOTIDE SEQUENCE [LARGE SCALE GENOMIC DNA]</scope>
    <source>
        <strain evidence="2">JCM 19635</strain>
    </source>
</reference>